<keyword evidence="1" id="KW-1133">Transmembrane helix</keyword>
<protein>
    <submittedName>
        <fullName evidence="2">Uncharacterized protein</fullName>
    </submittedName>
</protein>
<feature type="transmembrane region" description="Helical" evidence="1">
    <location>
        <begin position="246"/>
        <end position="263"/>
    </location>
</feature>
<accession>A0A4Q7JD32</accession>
<keyword evidence="3" id="KW-1185">Reference proteome</keyword>
<evidence type="ECO:0000256" key="1">
    <source>
        <dbReference type="SAM" id="Phobius"/>
    </source>
</evidence>
<gene>
    <name evidence="2" type="ORF">EWH70_09745</name>
</gene>
<dbReference type="AlphaFoldDB" id="A0A4Q7JD32"/>
<proteinExistence type="predicted"/>
<sequence length="386" mass="43356">MAPLVIERTKRYGPAWWLAGLALVGVFVSGQLQLFVLGTSKPVGAGIGSVLCGIGAIVVFRKITKRPRPTSLMFSTDGLAFTSPKENWSVRWDEVANVDCRPGYVGMGTEPLPFASTYSGDKQPFAHGLTVTFRSQDFFRRFGPLAGQANGLRYRVDMSLSQSEADRIQAWLNLPHQPAQHAPRQQQPPRVAGELYLTPGGWTRRSWKASRPVMRVLGLLTLAFYLGVALTFHFDLVKLNGNDLLSWYWLLLVPLLLFTAVWARSARPGSDSRFQTDVLVITDQGIECAWSRRRAGFGLVRDFVRAGVPWTEIEAIRATTSDMGDNRFAIDLITKHGAFAERNPRVRELRIGERTYRLPLRVKRRAIEVLERELHARRPALTLSRS</sequence>
<dbReference type="Proteomes" id="UP000292003">
    <property type="component" value="Unassembled WGS sequence"/>
</dbReference>
<dbReference type="RefSeq" id="WP_130474967.1">
    <property type="nucleotide sequence ID" value="NZ_SFCC01000004.1"/>
</dbReference>
<feature type="transmembrane region" description="Helical" evidence="1">
    <location>
        <begin position="43"/>
        <end position="60"/>
    </location>
</feature>
<keyword evidence="1" id="KW-0472">Membrane</keyword>
<keyword evidence="1" id="KW-0812">Transmembrane</keyword>
<feature type="transmembrane region" description="Helical" evidence="1">
    <location>
        <begin position="213"/>
        <end position="234"/>
    </location>
</feature>
<dbReference type="EMBL" id="SFCC01000004">
    <property type="protein sequence ID" value="RZQ64254.1"/>
    <property type="molecule type" value="Genomic_DNA"/>
</dbReference>
<organism evidence="2 3">
    <name type="scientific">Amycolatopsis suaedae</name>
    <dbReference type="NCBI Taxonomy" id="2510978"/>
    <lineage>
        <taxon>Bacteria</taxon>
        <taxon>Bacillati</taxon>
        <taxon>Actinomycetota</taxon>
        <taxon>Actinomycetes</taxon>
        <taxon>Pseudonocardiales</taxon>
        <taxon>Pseudonocardiaceae</taxon>
        <taxon>Amycolatopsis</taxon>
    </lineage>
</organism>
<evidence type="ECO:0000313" key="2">
    <source>
        <dbReference type="EMBL" id="RZQ64254.1"/>
    </source>
</evidence>
<feature type="transmembrane region" description="Helical" evidence="1">
    <location>
        <begin position="15"/>
        <end position="37"/>
    </location>
</feature>
<name>A0A4Q7JD32_9PSEU</name>
<reference evidence="2 3" key="1">
    <citation type="submission" date="2019-02" db="EMBL/GenBank/DDBJ databases">
        <title>Draft genome sequence of Amycolatopsis sp. 8-3EHSu isolated from roots of Suaeda maritima.</title>
        <authorList>
            <person name="Duangmal K."/>
            <person name="Chantavorakit T."/>
        </authorList>
    </citation>
    <scope>NUCLEOTIDE SEQUENCE [LARGE SCALE GENOMIC DNA]</scope>
    <source>
        <strain evidence="2 3">8-3EHSu</strain>
    </source>
</reference>
<comment type="caution">
    <text evidence="2">The sequence shown here is derived from an EMBL/GenBank/DDBJ whole genome shotgun (WGS) entry which is preliminary data.</text>
</comment>
<evidence type="ECO:0000313" key="3">
    <source>
        <dbReference type="Proteomes" id="UP000292003"/>
    </source>
</evidence>